<evidence type="ECO:0000259" key="2">
    <source>
        <dbReference type="SMART" id="SM00829"/>
    </source>
</evidence>
<keyword evidence="1" id="KW-0560">Oxidoreductase</keyword>
<dbReference type="SUPFAM" id="SSF50129">
    <property type="entry name" value="GroES-like"/>
    <property type="match status" value="1"/>
</dbReference>
<dbReference type="SMART" id="SM00829">
    <property type="entry name" value="PKS_ER"/>
    <property type="match status" value="1"/>
</dbReference>
<dbReference type="Gene3D" id="3.90.180.10">
    <property type="entry name" value="Medium-chain alcohol dehydrogenases, catalytic domain"/>
    <property type="match status" value="1"/>
</dbReference>
<comment type="caution">
    <text evidence="3">The sequence shown here is derived from an EMBL/GenBank/DDBJ whole genome shotgun (WGS) entry which is preliminary data.</text>
</comment>
<dbReference type="PANTHER" id="PTHR43205">
    <property type="entry name" value="PROSTAGLANDIN REDUCTASE"/>
    <property type="match status" value="1"/>
</dbReference>
<dbReference type="InterPro" id="IPR011032">
    <property type="entry name" value="GroES-like_sf"/>
</dbReference>
<dbReference type="PANTHER" id="PTHR43205:SF7">
    <property type="entry name" value="PROSTAGLANDIN REDUCTASE 1"/>
    <property type="match status" value="1"/>
</dbReference>
<dbReference type="AlphaFoldDB" id="A0A8H3YJF9"/>
<dbReference type="InterPro" id="IPR036291">
    <property type="entry name" value="NAD(P)-bd_dom_sf"/>
</dbReference>
<dbReference type="Pfam" id="PF00107">
    <property type="entry name" value="ADH_zinc_N"/>
    <property type="match status" value="1"/>
</dbReference>
<reference evidence="3" key="1">
    <citation type="submission" date="2020-07" db="EMBL/GenBank/DDBJ databases">
        <title>Draft Genome Sequence of a Deep-Sea Yeast, Naganishia (Cryptococcus) liquefaciens strain N6.</title>
        <authorList>
            <person name="Han Y.W."/>
            <person name="Kajitani R."/>
            <person name="Morimoto H."/>
            <person name="Parhat M."/>
            <person name="Tsubouchi H."/>
            <person name="Bakenova O."/>
            <person name="Ogata M."/>
            <person name="Argunhan B."/>
            <person name="Aoki R."/>
            <person name="Kajiwara S."/>
            <person name="Itoh T."/>
            <person name="Iwasaki H."/>
        </authorList>
    </citation>
    <scope>NUCLEOTIDE SEQUENCE</scope>
    <source>
        <strain evidence="3">N6</strain>
    </source>
</reference>
<dbReference type="SUPFAM" id="SSF51735">
    <property type="entry name" value="NAD(P)-binding Rossmann-fold domains"/>
    <property type="match status" value="1"/>
</dbReference>
<sequence length="359" mass="39809">MTTNAQLLFNAIPKGEPTPETFKYNTENTIDLEQKLSDGACIVKVIVVSLDPYMRGRMRPAEVKSYSPAFELHKPLTGHGVAVVIRAAEDSKYKVGDHVYGVIPYQQYIFFPGEQKVDEETKKFLGPSPLRVIKNEEGLPWSAYIGAAGMPGKTAFMAWKEIADAKKGETAFVSAGSGPVGQMVIQIAKADGMKVISSAGSDDKVEFLKELGADVAFNYKTTDAKKIFAEHGPIDVNWVNVGGKSFEEELEFMNMHGRLIACGWISAYNGESYGVKNLFNFVAKRLMMRGFIVGDFEHKYSDEFYKSIPKKLAYGDLKFKEVKYDGLENAPQAFLDMLRGQQKDGFGKVFIQVASDDAH</sequence>
<dbReference type="InterPro" id="IPR041694">
    <property type="entry name" value="ADH_N_2"/>
</dbReference>
<proteinExistence type="predicted"/>
<dbReference type="InterPro" id="IPR045010">
    <property type="entry name" value="MDR_fam"/>
</dbReference>
<evidence type="ECO:0000313" key="3">
    <source>
        <dbReference type="EMBL" id="GHJ90132.1"/>
    </source>
</evidence>
<dbReference type="EMBL" id="BLZA01000057">
    <property type="protein sequence ID" value="GHJ90132.1"/>
    <property type="molecule type" value="Genomic_DNA"/>
</dbReference>
<accession>A0A8H3YJF9</accession>
<dbReference type="Pfam" id="PF16884">
    <property type="entry name" value="ADH_N_2"/>
    <property type="match status" value="1"/>
</dbReference>
<dbReference type="InterPro" id="IPR013149">
    <property type="entry name" value="ADH-like_C"/>
</dbReference>
<gene>
    <name evidence="3" type="ORF">NliqN6_6534</name>
</gene>
<dbReference type="Proteomes" id="UP000620104">
    <property type="component" value="Unassembled WGS sequence"/>
</dbReference>
<dbReference type="InterPro" id="IPR020843">
    <property type="entry name" value="ER"/>
</dbReference>
<dbReference type="CDD" id="cd05288">
    <property type="entry name" value="PGDH"/>
    <property type="match status" value="1"/>
</dbReference>
<keyword evidence="4" id="KW-1185">Reference proteome</keyword>
<evidence type="ECO:0000256" key="1">
    <source>
        <dbReference type="ARBA" id="ARBA00023002"/>
    </source>
</evidence>
<evidence type="ECO:0000313" key="4">
    <source>
        <dbReference type="Proteomes" id="UP000620104"/>
    </source>
</evidence>
<dbReference type="OrthoDB" id="809632at2759"/>
<feature type="domain" description="Enoyl reductase (ER)" evidence="2">
    <location>
        <begin position="17"/>
        <end position="351"/>
    </location>
</feature>
<protein>
    <recommendedName>
        <fullName evidence="2">Enoyl reductase (ER) domain-containing protein</fullName>
    </recommendedName>
</protein>
<organism evidence="3 4">
    <name type="scientific">Naganishia liquefaciens</name>
    <dbReference type="NCBI Taxonomy" id="104408"/>
    <lineage>
        <taxon>Eukaryota</taxon>
        <taxon>Fungi</taxon>
        <taxon>Dikarya</taxon>
        <taxon>Basidiomycota</taxon>
        <taxon>Agaricomycotina</taxon>
        <taxon>Tremellomycetes</taxon>
        <taxon>Filobasidiales</taxon>
        <taxon>Filobasidiaceae</taxon>
        <taxon>Naganishia</taxon>
    </lineage>
</organism>
<name>A0A8H3YJF9_9TREE</name>
<dbReference type="Gene3D" id="3.40.50.720">
    <property type="entry name" value="NAD(P)-binding Rossmann-like Domain"/>
    <property type="match status" value="1"/>
</dbReference>
<dbReference type="GO" id="GO:0016628">
    <property type="term" value="F:oxidoreductase activity, acting on the CH-CH group of donors, NAD or NADP as acceptor"/>
    <property type="evidence" value="ECO:0007669"/>
    <property type="project" value="InterPro"/>
</dbReference>